<dbReference type="GO" id="GO:0042254">
    <property type="term" value="P:ribosome biogenesis"/>
    <property type="evidence" value="ECO:0007669"/>
    <property type="project" value="TreeGrafter"/>
</dbReference>
<dbReference type="PANTHER" id="PTHR15682">
    <property type="entry name" value="UNHEALTHY RIBOSOME BIOGENESIS PROTEIN 2 HOMOLOG"/>
    <property type="match status" value="1"/>
</dbReference>
<organism evidence="3 4">
    <name type="scientific">Coffea arabica</name>
    <name type="common">Arabian coffee</name>
    <dbReference type="NCBI Taxonomy" id="13443"/>
    <lineage>
        <taxon>Eukaryota</taxon>
        <taxon>Viridiplantae</taxon>
        <taxon>Streptophyta</taxon>
        <taxon>Embryophyta</taxon>
        <taxon>Tracheophyta</taxon>
        <taxon>Spermatophyta</taxon>
        <taxon>Magnoliopsida</taxon>
        <taxon>eudicotyledons</taxon>
        <taxon>Gunneridae</taxon>
        <taxon>Pentapetalae</taxon>
        <taxon>asterids</taxon>
        <taxon>lamiids</taxon>
        <taxon>Gentianales</taxon>
        <taxon>Rubiaceae</taxon>
        <taxon>Ixoroideae</taxon>
        <taxon>Gardenieae complex</taxon>
        <taxon>Bertiereae - Coffeeae clade</taxon>
        <taxon>Coffeeae</taxon>
        <taxon>Coffea</taxon>
    </lineage>
</organism>
<evidence type="ECO:0000313" key="3">
    <source>
        <dbReference type="Proteomes" id="UP001652660"/>
    </source>
</evidence>
<feature type="compositionally biased region" description="Polar residues" evidence="1">
    <location>
        <begin position="24"/>
        <end position="37"/>
    </location>
</feature>
<evidence type="ECO:0000313" key="4">
    <source>
        <dbReference type="RefSeq" id="XP_027112080.1"/>
    </source>
</evidence>
<reference evidence="3" key="1">
    <citation type="journal article" date="2025" name="Foods">
        <title>Unveiling the Microbial Signatures of Arabica Coffee Cherries: Insights into Ripeness Specific Diversity, Functional Traits, and Implications for Quality and Safety.</title>
        <authorList>
            <consortium name="RefSeq"/>
            <person name="Tenea G.N."/>
            <person name="Cifuentes V."/>
            <person name="Reyes P."/>
            <person name="Cevallos-Vallejos M."/>
        </authorList>
    </citation>
    <scope>NUCLEOTIDE SEQUENCE [LARGE SCALE GENOMIC DNA]</scope>
</reference>
<reference evidence="4" key="2">
    <citation type="submission" date="2025-08" db="UniProtKB">
        <authorList>
            <consortium name="RefSeq"/>
        </authorList>
    </citation>
    <scope>IDENTIFICATION</scope>
    <source>
        <tissue evidence="4">Leaves</tissue>
    </source>
</reference>
<dbReference type="GeneID" id="113731177"/>
<dbReference type="OrthoDB" id="160374at2759"/>
<name>A0A6P6WAM8_COFAR</name>
<dbReference type="InterPro" id="IPR018849">
    <property type="entry name" value="Urb2/Npa2_C"/>
</dbReference>
<evidence type="ECO:0000259" key="2">
    <source>
        <dbReference type="Pfam" id="PF10441"/>
    </source>
</evidence>
<dbReference type="Pfam" id="PF10441">
    <property type="entry name" value="Urb2"/>
    <property type="match status" value="1"/>
</dbReference>
<feature type="region of interest" description="Disordered" evidence="1">
    <location>
        <begin position="1"/>
        <end position="41"/>
    </location>
</feature>
<dbReference type="PANTHER" id="PTHR15682:SF2">
    <property type="entry name" value="UNHEALTHY RIBOSOME BIOGENESIS PROTEIN 2 HOMOLOG"/>
    <property type="match status" value="1"/>
</dbReference>
<feature type="domain" description="Nucleolar 27S pre-rRNA processing Urb2/Npa2 C-terminal" evidence="2">
    <location>
        <begin position="1845"/>
        <end position="2079"/>
    </location>
</feature>
<dbReference type="InterPro" id="IPR052609">
    <property type="entry name" value="Ribosome_Biogenesis_Reg"/>
</dbReference>
<accession>A0A6P6WAM8</accession>
<dbReference type="RefSeq" id="XP_027112080.1">
    <property type="nucleotide sequence ID" value="XM_027256279.2"/>
</dbReference>
<protein>
    <submittedName>
        <fullName evidence="4">Uncharacterized protein isoform X1</fullName>
    </submittedName>
</protein>
<dbReference type="GO" id="GO:0005730">
    <property type="term" value="C:nucleolus"/>
    <property type="evidence" value="ECO:0007669"/>
    <property type="project" value="TreeGrafter"/>
</dbReference>
<gene>
    <name evidence="4" type="primary">LOC113731177</name>
</gene>
<evidence type="ECO:0000256" key="1">
    <source>
        <dbReference type="SAM" id="MobiDB-lite"/>
    </source>
</evidence>
<keyword evidence="3" id="KW-1185">Reference proteome</keyword>
<feature type="compositionally biased region" description="Basic residues" evidence="1">
    <location>
        <begin position="1"/>
        <end position="11"/>
    </location>
</feature>
<proteinExistence type="predicted"/>
<dbReference type="Proteomes" id="UP001652660">
    <property type="component" value="Chromosome 2c"/>
</dbReference>
<sequence length="2080" mass="232772">MKNKKRKHMHAHQKEEEEEEHQGPSKSSRVDSSQGTYEKQKTEAEDGKLLFNLEEVSPWRNLQLILLLQNKHIDLPTKLEVACKYVLLRTSIREDGDDSLEILDAVSMSRVVVFVSNWIESVLISSVKKTPDKGSEGHPETVGFCLDYRCWVILKFCLEESLKVNVSLNYSRDFLRVIDCISRDALACFSLELIDSKESALSSEGNELQETVLSCISFIFSSHNGVANANLDLWIMVTDTVLEIVRKVFSNKVADSKAGIFILQFSCYLLEPFAKFLRVHPARKNGFHDFIDRLLEPLMHLLDELRLSTCKDLGWSKNLLKLVEEISSQGLFHAAHIDGFLSLQSTGKYKKSDDGKSKERIFFIKSYHRKLFDKLEKIIACKNSLPLGGVGALFHLFVVCATKQKGVSSVNKVSRQLEDSAGHISERSSGSSNVALQTQNCSGSVSAVTRKSLFDFFVQIMESFLSHITMHLQAEWNVGTPLSDVLCVLISANKLLASFKQENIYTRLEDISEGACMNFLRFIYETIMLLSVKIKHLMSSFGSNVRNQEVLILMAKEIVVAVHLLVEIEYEVVGDDLENLWGIMFTFASSSQSMVDVPDKHLLISEIHILGCALINLYSELRQVNTSVFALCKAARHLESAHKDGEACTSESYCSCSMSLSTLLCSLEFRLSIYNGFKSIPEGQVSGCIRLLTAEISESLKWLNAQLQLGPADDLSKPGCTDGGFSWFDLKAELLGRFLSEIYTLILDSMTVTSGNCNAVGSSIKDLMELMCHSSNSQDLLKPDIMDKFFSLVSGQSSSWGVGLENDSLSCWLLVFFFRLYLSCRSLYRRVISHVPPHTSKKMSETMGDPYAAYSGKDWLDGIVQNAEGYFSWIIQPSANLLTIINNVSRMYFQDTLAGCPPLVYVLNAMTIQRLVDLNRMTKSFEYLLARNDKLIAAEMIDDTGVSYKRGKKWRKCLLSMKQEAAGLTKFMMLCFSSLFKDQLTISYDSGLSKCLSIQNLQKDNAWDLNVGALDQKTLPAAMWLIACQHIDIWCRHASKKDLKQFLTHLINCSLLIGSGGNDKFRSHCINKVGHLRNVTTQQISLELLNDTGLYEQKFFRRHIASTFCQILEASLSSISVDFGEGYLSSQHDWSEIIRALRNPSNIIHVKKSAKNAEICRIEDVAPSSNTEYALCNSLLNFLSWMPKEILGPKSFQSFANCILKLEQVAVGSLLGWYNTLLAGGHDEFFQLFLSCRRTLKSLLMASCEENMDYNHSSLISLLLEGSSPVLWLLESLLAVVGFQNASSEAVPSQLKDLLFSLMDHTSYMFLTVGKNRLQISLLFSGMDYNGQDNFAVGSQDTDLAEDEPHLDFCRDNDPCKSLALVANVLSECMQNSLACFSQAYASENLGVLPEFQELKKLSPVISCIQGFLWGLASGLGNIDAENCKMRIRLSKCELEPLYKLNIFINTCAEYVSYFLQLFLLEDDSLAQNLAIAQKLDQPELDHLCLENEEVFINKGADGNDVLHAEMSQVSEPFGNRGNNEVHYISDKSVVKGKPIPKNEDVESLLAKVQLFDSRCLRKTFLHELIRGDKSEEAYFLKQLFLAAAAILRLKLELGSTALLQNIMPILLGVSEVLLLEFARDVAPPPFSFVWLNGVIKFMEELGNCFPSSSPILSRKLYGKLIDLHLRSIGKCIVLQGKIATLSSKETGSSMEKPIEWLNFSESSISHELSCLDDFIARLRTSFRVLVQKSSELHLLTAIQAIERAVVGVQDGCLTNYEIHIGSLGCGKVSSVVAAGIDCLDSLIEFVTGRKRLNVVKRHIQSLVACLFNVVLHLQGPSIFQGNVNFDEGYTGPDSGSVILMCIELLRRVTGKHALFQMDASYVGQSLNIPAALFQNLLQLQLSDSYSSTTSKTTDTCSLKITSGRILDGRYSLDLYAACCRLLSSLVKHHGSETQRCAALLEHSVSILLHCLEMVNIDPIVRGGNFAWEVQEGVKCACCLRRVYEEIRQQKDSLGRYCFQFLSCYIWVYCGFGPLKTGIRREIDEALRPGVYALIDACSADQLQHLHTVFGEGPCRSALAILQNDYKLYFQYEGKV</sequence>